<evidence type="ECO:0000313" key="3">
    <source>
        <dbReference type="EMBL" id="UXY17449.1"/>
    </source>
</evidence>
<sequence>MPVLPSWRTDPLWDQFAALLPERPTVHPSHPLGCHRRRISDRIVFDKLLQLLRFGCSYQAIADTTCSATTMRNRRDEWIRLGVFARLQQIALESYDRIVGLVLDQIAVDGSITKAPGGGEVAGRSPVDRGKHGLKRSGMADGYGIPLGRVLAGANRHDSPLLALTLDLLDGLGPLPEDITVHLDAGYDSDRTRAELAARDLHCRIAHKGEKAPIQASQRWHVERTHAWQNAFRRLARCYERRATVVNASFDLADTIITVRSLIRRAWTTHRWDDRPMRRP</sequence>
<dbReference type="InterPro" id="IPR025161">
    <property type="entry name" value="IS402-like_dom"/>
</dbReference>
<keyword evidence="4" id="KW-1185">Reference proteome</keyword>
<dbReference type="NCBIfam" id="NF033580">
    <property type="entry name" value="transpos_IS5_3"/>
    <property type="match status" value="1"/>
</dbReference>
<reference evidence="3" key="1">
    <citation type="submission" date="2022-10" db="EMBL/GenBank/DDBJ databases">
        <authorList>
            <person name="Mo P."/>
        </authorList>
    </citation>
    <scope>NUCLEOTIDE SEQUENCE</scope>
    <source>
        <strain evidence="3">HUAS 13-4</strain>
    </source>
</reference>
<dbReference type="RefSeq" id="WP_263227348.1">
    <property type="nucleotide sequence ID" value="NZ_CP106793.1"/>
</dbReference>
<dbReference type="Pfam" id="PF13340">
    <property type="entry name" value="DUF4096"/>
    <property type="match status" value="1"/>
</dbReference>
<feature type="domain" description="Insertion element IS402-like" evidence="2">
    <location>
        <begin position="9"/>
        <end position="87"/>
    </location>
</feature>
<feature type="domain" description="Transposase IS4-like" evidence="1">
    <location>
        <begin position="105"/>
        <end position="247"/>
    </location>
</feature>
<dbReference type="Proteomes" id="UP001061298">
    <property type="component" value="Chromosome"/>
</dbReference>
<dbReference type="PANTHER" id="PTHR30007">
    <property type="entry name" value="PHP DOMAIN PROTEIN"/>
    <property type="match status" value="1"/>
</dbReference>
<gene>
    <name evidence="3" type="ORF">N8I84_00665</name>
</gene>
<evidence type="ECO:0000259" key="1">
    <source>
        <dbReference type="Pfam" id="PF01609"/>
    </source>
</evidence>
<accession>A0ABY6DSV0</accession>
<evidence type="ECO:0000313" key="4">
    <source>
        <dbReference type="Proteomes" id="UP001061298"/>
    </source>
</evidence>
<proteinExistence type="predicted"/>
<dbReference type="EMBL" id="CP106793">
    <property type="protein sequence ID" value="UXY17449.1"/>
    <property type="molecule type" value="Genomic_DNA"/>
</dbReference>
<organism evidence="3 4">
    <name type="scientific">Streptomyces cynarae</name>
    <dbReference type="NCBI Taxonomy" id="2981134"/>
    <lineage>
        <taxon>Bacteria</taxon>
        <taxon>Bacillati</taxon>
        <taxon>Actinomycetota</taxon>
        <taxon>Actinomycetes</taxon>
        <taxon>Kitasatosporales</taxon>
        <taxon>Streptomycetaceae</taxon>
        <taxon>Streptomyces</taxon>
    </lineage>
</organism>
<dbReference type="Pfam" id="PF01609">
    <property type="entry name" value="DDE_Tnp_1"/>
    <property type="match status" value="1"/>
</dbReference>
<evidence type="ECO:0000259" key="2">
    <source>
        <dbReference type="Pfam" id="PF13340"/>
    </source>
</evidence>
<name>A0ABY6DSV0_9ACTN</name>
<dbReference type="InterPro" id="IPR002559">
    <property type="entry name" value="Transposase_11"/>
</dbReference>
<dbReference type="PANTHER" id="PTHR30007:SF0">
    <property type="entry name" value="TRANSPOSASE"/>
    <property type="match status" value="1"/>
</dbReference>
<protein>
    <submittedName>
        <fullName evidence="3">IS5 family transposase</fullName>
    </submittedName>
</protein>